<protein>
    <submittedName>
        <fullName evidence="6">Mak10-domain-containing protein</fullName>
    </submittedName>
</protein>
<evidence type="ECO:0000313" key="6">
    <source>
        <dbReference type="EMBL" id="GBE82822.1"/>
    </source>
</evidence>
<name>A0A401GKZ9_9APHY</name>
<dbReference type="InterPro" id="IPR007244">
    <property type="entry name" value="Naa35_N"/>
</dbReference>
<reference evidence="6 7" key="1">
    <citation type="journal article" date="2018" name="Sci. Rep.">
        <title>Genome sequence of the cauliflower mushroom Sparassis crispa (Hanabiratake) and its association with beneficial usage.</title>
        <authorList>
            <person name="Kiyama R."/>
            <person name="Furutani Y."/>
            <person name="Kawaguchi K."/>
            <person name="Nakanishi T."/>
        </authorList>
    </citation>
    <scope>NUCLEOTIDE SEQUENCE [LARGE SCALE GENOMIC DNA]</scope>
</reference>
<keyword evidence="7" id="KW-1185">Reference proteome</keyword>
<dbReference type="InterPro" id="IPR057983">
    <property type="entry name" value="NAA35-like_N"/>
</dbReference>
<dbReference type="RefSeq" id="XP_027613735.1">
    <property type="nucleotide sequence ID" value="XM_027757934.1"/>
</dbReference>
<dbReference type="OrthoDB" id="269405at2759"/>
<evidence type="ECO:0000259" key="5">
    <source>
        <dbReference type="Pfam" id="PF25789"/>
    </source>
</evidence>
<organism evidence="6 7">
    <name type="scientific">Sparassis crispa</name>
    <dbReference type="NCBI Taxonomy" id="139825"/>
    <lineage>
        <taxon>Eukaryota</taxon>
        <taxon>Fungi</taxon>
        <taxon>Dikarya</taxon>
        <taxon>Basidiomycota</taxon>
        <taxon>Agaricomycotina</taxon>
        <taxon>Agaricomycetes</taxon>
        <taxon>Polyporales</taxon>
        <taxon>Sparassidaceae</taxon>
        <taxon>Sparassis</taxon>
    </lineage>
</organism>
<dbReference type="AlphaFoldDB" id="A0A401GKZ9"/>
<dbReference type="InterPro" id="IPR057982">
    <property type="entry name" value="TPR_NAA35"/>
</dbReference>
<dbReference type="FunCoup" id="A0A401GKZ9">
    <property type="interactions" value="433"/>
</dbReference>
<accession>A0A401GKZ9</accession>
<evidence type="ECO:0000256" key="3">
    <source>
        <dbReference type="ARBA" id="ARBA00022490"/>
    </source>
</evidence>
<comment type="subcellular location">
    <subcellularLocation>
        <location evidence="1">Cytoplasm</location>
    </subcellularLocation>
</comment>
<dbReference type="PANTHER" id="PTHR21373:SF0">
    <property type="entry name" value="N-ALPHA-ACETYLTRANSFERASE 35, NATC AUXILIARY SUBUNIT"/>
    <property type="match status" value="1"/>
</dbReference>
<feature type="domain" description="NAA35-like N-terminal" evidence="4">
    <location>
        <begin position="36"/>
        <end position="193"/>
    </location>
</feature>
<dbReference type="GeneID" id="38779739"/>
<gene>
    <name evidence="6" type="ORF">SCP_0412090</name>
</gene>
<sequence length="687" mass="79126">MPEEMAIDLLRDMPGGDDFVDVTELFAEAGRDMEPEDVLLVDGYTLMDAMGAFEIGEPRMDSGMILQEQRKPPFDALAPLLPQEVCWIIDRSFSCEMEWHAGSTLAQTVYTLLYIHHLKDIDPDTLMPEVTPDPLRPRGLISIVLRASVLGLLKSCDLAWRELSKNKVYEIEDWQGEKCEVSLLEGITTEFIIQKLDTALNWLRKSVLPISYVLALSDRLLLRKAILQLLKLNPARTSELRLLISTAREALNRIRAHPVEPPSSDSLAYLTFDPYITRRLPNFMPMRVLELPPQGETWNAIENLFEDWEELCLLLDTPCITTWVIAGTLHIWSPREQPQCAYIRSLTQSAFFDKSALGRYPPAWLVDRFFSEMLGISYAMIQQLYQKRITYGEPAVPSINEIERQITKLTLPHVRSQWSNPPRRRRHLMKSVLEWHDLYAAIVELTSQIMPANDEDVKLISRITQAALLRRLAASREIILSGFQQELYAADERSIAYWYLAKTIDVHLTCLDDLLQTISQDFLGWPEMLFQFDFLSALHIMSIAMCALTSRQVVTSFRRMSLNFVKRYKWLFRSEFDDLVPVDPSPDFYNYSPEVTELTQDPYYSPSESFKLAGNVLRGLCRATYVVGWADKWANERRDFVLRLAGVAERLEAAPTNNEDLTTFDHKVLRWDPQYHPWFPDMASGDA</sequence>
<dbReference type="EMBL" id="BFAD01000004">
    <property type="protein sequence ID" value="GBE82822.1"/>
    <property type="molecule type" value="Genomic_DNA"/>
</dbReference>
<dbReference type="GO" id="GO:0031417">
    <property type="term" value="C:NatC complex"/>
    <property type="evidence" value="ECO:0007669"/>
    <property type="project" value="InterPro"/>
</dbReference>
<dbReference type="Pfam" id="PF25789">
    <property type="entry name" value="TPR_NAA35"/>
    <property type="match status" value="1"/>
</dbReference>
<evidence type="ECO:0000313" key="7">
    <source>
        <dbReference type="Proteomes" id="UP000287166"/>
    </source>
</evidence>
<dbReference type="PANTHER" id="PTHR21373">
    <property type="entry name" value="GLUCOSE REPRESSIBLE PROTEIN MAK10"/>
    <property type="match status" value="1"/>
</dbReference>
<feature type="domain" description="NAA35-like TPR repeats" evidence="5">
    <location>
        <begin position="336"/>
        <end position="504"/>
    </location>
</feature>
<comment type="caution">
    <text evidence="6">The sequence shown here is derived from an EMBL/GenBank/DDBJ whole genome shotgun (WGS) entry which is preliminary data.</text>
</comment>
<evidence type="ECO:0000256" key="2">
    <source>
        <dbReference type="ARBA" id="ARBA00006289"/>
    </source>
</evidence>
<evidence type="ECO:0000259" key="4">
    <source>
        <dbReference type="Pfam" id="PF04112"/>
    </source>
</evidence>
<dbReference type="InParanoid" id="A0A401GKZ9"/>
<proteinExistence type="inferred from homology"/>
<evidence type="ECO:0000256" key="1">
    <source>
        <dbReference type="ARBA" id="ARBA00004496"/>
    </source>
</evidence>
<keyword evidence="3" id="KW-0963">Cytoplasm</keyword>
<dbReference type="STRING" id="139825.A0A401GKZ9"/>
<comment type="similarity">
    <text evidence="2">Belongs to the MAK10 family.</text>
</comment>
<dbReference type="Proteomes" id="UP000287166">
    <property type="component" value="Unassembled WGS sequence"/>
</dbReference>
<dbReference type="Pfam" id="PF04112">
    <property type="entry name" value="Mak10"/>
    <property type="match status" value="1"/>
</dbReference>